<dbReference type="RefSeq" id="WP_068810771.1">
    <property type="nucleotide sequence ID" value="NZ_BMIY01000007.1"/>
</dbReference>
<keyword evidence="14" id="KW-1185">Reference proteome</keyword>
<keyword evidence="4" id="KW-0479">Metal-binding</keyword>
<dbReference type="GO" id="GO:0004222">
    <property type="term" value="F:metalloendopeptidase activity"/>
    <property type="evidence" value="ECO:0007669"/>
    <property type="project" value="TreeGrafter"/>
</dbReference>
<dbReference type="Gene3D" id="3.10.450.350">
    <property type="match status" value="2"/>
</dbReference>
<accession>A0A916QI18</accession>
<dbReference type="InterPro" id="IPR016047">
    <property type="entry name" value="M23ase_b-sheet_dom"/>
</dbReference>
<keyword evidence="5" id="KW-0378">Hydrolase</keyword>
<comment type="subcellular location">
    <subcellularLocation>
        <location evidence="2">Cell envelope</location>
    </subcellularLocation>
</comment>
<dbReference type="FunFam" id="2.70.70.10:FF:000002">
    <property type="entry name" value="Murein DD-endopeptidase MepM"/>
    <property type="match status" value="1"/>
</dbReference>
<evidence type="ECO:0000256" key="5">
    <source>
        <dbReference type="ARBA" id="ARBA00022801"/>
    </source>
</evidence>
<keyword evidence="3" id="KW-0645">Protease</keyword>
<dbReference type="Proteomes" id="UP000627715">
    <property type="component" value="Unassembled WGS sequence"/>
</dbReference>
<dbReference type="InterPro" id="IPR050570">
    <property type="entry name" value="Cell_wall_metabolism_enzyme"/>
</dbReference>
<dbReference type="InterPro" id="IPR011055">
    <property type="entry name" value="Dup_hybrid_motif"/>
</dbReference>
<dbReference type="OrthoDB" id="9805070at2"/>
<dbReference type="AlphaFoldDB" id="A0A916QI18"/>
<evidence type="ECO:0000256" key="6">
    <source>
        <dbReference type="ARBA" id="ARBA00022833"/>
    </source>
</evidence>
<evidence type="ECO:0000259" key="12">
    <source>
        <dbReference type="Pfam" id="PF19425"/>
    </source>
</evidence>
<evidence type="ECO:0000256" key="4">
    <source>
        <dbReference type="ARBA" id="ARBA00022723"/>
    </source>
</evidence>
<feature type="transmembrane region" description="Helical" evidence="9">
    <location>
        <begin position="20"/>
        <end position="37"/>
    </location>
</feature>
<evidence type="ECO:0000256" key="3">
    <source>
        <dbReference type="ARBA" id="ARBA00022670"/>
    </source>
</evidence>
<feature type="region of interest" description="Disordered" evidence="8">
    <location>
        <begin position="57"/>
        <end position="96"/>
    </location>
</feature>
<dbReference type="Gene3D" id="2.70.70.10">
    <property type="entry name" value="Glucose Permease (Domain IIA)"/>
    <property type="match status" value="1"/>
</dbReference>
<dbReference type="Pfam" id="PF19425">
    <property type="entry name" value="Csd3_N2"/>
    <property type="match status" value="1"/>
</dbReference>
<dbReference type="InterPro" id="IPR045834">
    <property type="entry name" value="Csd3_N2"/>
</dbReference>
<comment type="caution">
    <text evidence="13">The sequence shown here is derived from an EMBL/GenBank/DDBJ whole genome shotgun (WGS) entry which is preliminary data.</text>
</comment>
<dbReference type="GO" id="GO:0042834">
    <property type="term" value="F:peptidoglycan binding"/>
    <property type="evidence" value="ECO:0007669"/>
    <property type="project" value="InterPro"/>
</dbReference>
<dbReference type="GO" id="GO:0006508">
    <property type="term" value="P:proteolysis"/>
    <property type="evidence" value="ECO:0007669"/>
    <property type="project" value="UniProtKB-KW"/>
</dbReference>
<name>A0A916QI18_9GAMM</name>
<keyword evidence="9" id="KW-0812">Transmembrane</keyword>
<feature type="domain" description="Opacity-associated protein A LysM-like" evidence="11">
    <location>
        <begin position="95"/>
        <end position="173"/>
    </location>
</feature>
<evidence type="ECO:0000256" key="1">
    <source>
        <dbReference type="ARBA" id="ARBA00001947"/>
    </source>
</evidence>
<keyword evidence="9" id="KW-0472">Membrane</keyword>
<evidence type="ECO:0000256" key="7">
    <source>
        <dbReference type="ARBA" id="ARBA00023049"/>
    </source>
</evidence>
<evidence type="ECO:0000256" key="2">
    <source>
        <dbReference type="ARBA" id="ARBA00004196"/>
    </source>
</evidence>
<dbReference type="Pfam" id="PF04225">
    <property type="entry name" value="LysM_OapA"/>
    <property type="match status" value="1"/>
</dbReference>
<feature type="domain" description="M23ase beta-sheet core" evidence="10">
    <location>
        <begin position="321"/>
        <end position="417"/>
    </location>
</feature>
<evidence type="ECO:0000256" key="9">
    <source>
        <dbReference type="SAM" id="Phobius"/>
    </source>
</evidence>
<feature type="domain" description="Csd3-like second N-terminal" evidence="12">
    <location>
        <begin position="190"/>
        <end position="309"/>
    </location>
</feature>
<dbReference type="InterPro" id="IPR007340">
    <property type="entry name" value="LysM_Opacity-associatedA"/>
</dbReference>
<dbReference type="GO" id="GO:0046872">
    <property type="term" value="F:metal ion binding"/>
    <property type="evidence" value="ECO:0007669"/>
    <property type="project" value="UniProtKB-KW"/>
</dbReference>
<dbReference type="PANTHER" id="PTHR21666">
    <property type="entry name" value="PEPTIDASE-RELATED"/>
    <property type="match status" value="1"/>
</dbReference>
<dbReference type="SUPFAM" id="SSF51261">
    <property type="entry name" value="Duplicated hybrid motif"/>
    <property type="match status" value="1"/>
</dbReference>
<evidence type="ECO:0000259" key="11">
    <source>
        <dbReference type="Pfam" id="PF04225"/>
    </source>
</evidence>
<proteinExistence type="predicted"/>
<dbReference type="Pfam" id="PF01551">
    <property type="entry name" value="Peptidase_M23"/>
    <property type="match status" value="1"/>
</dbReference>
<dbReference type="EMBL" id="BMIY01000007">
    <property type="protein sequence ID" value="GFZ75572.1"/>
    <property type="molecule type" value="Genomic_DNA"/>
</dbReference>
<protein>
    <submittedName>
        <fullName evidence="13">Peptidase M23</fullName>
    </submittedName>
</protein>
<comment type="cofactor">
    <cofactor evidence="1">
        <name>Zn(2+)</name>
        <dbReference type="ChEBI" id="CHEBI:29105"/>
    </cofactor>
</comment>
<dbReference type="CDD" id="cd12797">
    <property type="entry name" value="M23_peptidase"/>
    <property type="match status" value="1"/>
</dbReference>
<dbReference type="PANTHER" id="PTHR21666:SF288">
    <property type="entry name" value="CELL DIVISION PROTEIN YTFB"/>
    <property type="match status" value="1"/>
</dbReference>
<evidence type="ECO:0000313" key="14">
    <source>
        <dbReference type="Proteomes" id="UP000627715"/>
    </source>
</evidence>
<sequence length="464" mass="50871">MDLISKARHFIASHYPRKHLLAVSALGILLTGVALYPEQNARGDRLNDADSLVNADFPNQINTSPDSLDPVTASTNSAANTPDLENATPDSTLPQWSDLTVSSGDTLSAMFSEVGLSATELYRVVNSSEEANILNRLYPGNELSFHISEPGQLDALKVMTSPLEGFLFTRLDDTYEATPIVIEPEVRQVQKHGQIAASLFLAADQAEIPAGVIMEMADIFGGVIDFLLDPREGDQFSLIYEEKYLNDERVGTGEIIGAQFINRGREYLALRYQNEAGQVGYFSPAGESMQRAFLRNPLDVFRISSNFNPNRRHPVLNTIRAHKGTDYAAPTGTPIRATADGTVTWAARNGSFGNLVVIKHHGAFETKYAHLNAYANGVKKGSRIQQGQIIGYVGSTGSATGPHLHYEFLINGVHKNPRTVVDQLPQVVSLEEAEMERFRSSTMPIIEQFAQANPRQPLLTMASQ</sequence>
<feature type="compositionally biased region" description="Polar residues" evidence="8">
    <location>
        <begin position="57"/>
        <end position="80"/>
    </location>
</feature>
<reference evidence="13" key="1">
    <citation type="journal article" date="2014" name="Int. J. Syst. Evol. Microbiol.">
        <title>Complete genome sequence of Corynebacterium casei LMG S-19264T (=DSM 44701T), isolated from a smear-ripened cheese.</title>
        <authorList>
            <consortium name="US DOE Joint Genome Institute (JGI-PGF)"/>
            <person name="Walter F."/>
            <person name="Albersmeier A."/>
            <person name="Kalinowski J."/>
            <person name="Ruckert C."/>
        </authorList>
    </citation>
    <scope>NUCLEOTIDE SEQUENCE</scope>
    <source>
        <strain evidence="13">CGMCC 1.15425</strain>
    </source>
</reference>
<reference evidence="13" key="2">
    <citation type="submission" date="2020-09" db="EMBL/GenBank/DDBJ databases">
        <authorList>
            <person name="Sun Q."/>
            <person name="Zhou Y."/>
        </authorList>
    </citation>
    <scope>NUCLEOTIDE SEQUENCE</scope>
    <source>
        <strain evidence="13">CGMCC 1.15425</strain>
    </source>
</reference>
<gene>
    <name evidence="13" type="ORF">GCM10011403_17030</name>
</gene>
<evidence type="ECO:0000256" key="8">
    <source>
        <dbReference type="SAM" id="MobiDB-lite"/>
    </source>
</evidence>
<keyword evidence="9" id="KW-1133">Transmembrane helix</keyword>
<dbReference type="GO" id="GO:0030313">
    <property type="term" value="C:cell envelope"/>
    <property type="evidence" value="ECO:0007669"/>
    <property type="project" value="UniProtKB-SubCell"/>
</dbReference>
<keyword evidence="6" id="KW-0862">Zinc</keyword>
<keyword evidence="7" id="KW-0482">Metalloprotease</keyword>
<evidence type="ECO:0000313" key="13">
    <source>
        <dbReference type="EMBL" id="GFZ75572.1"/>
    </source>
</evidence>
<evidence type="ECO:0000259" key="10">
    <source>
        <dbReference type="Pfam" id="PF01551"/>
    </source>
</evidence>
<organism evidence="13 14">
    <name type="scientific">Pseudohongiella nitratireducens</name>
    <dbReference type="NCBI Taxonomy" id="1768907"/>
    <lineage>
        <taxon>Bacteria</taxon>
        <taxon>Pseudomonadati</taxon>
        <taxon>Pseudomonadota</taxon>
        <taxon>Gammaproteobacteria</taxon>
        <taxon>Pseudomonadales</taxon>
        <taxon>Pseudohongiellaceae</taxon>
        <taxon>Pseudohongiella</taxon>
    </lineage>
</organism>